<dbReference type="GO" id="GO:0052572">
    <property type="term" value="P:response to host immune response"/>
    <property type="evidence" value="ECO:0007669"/>
    <property type="project" value="TreeGrafter"/>
</dbReference>
<evidence type="ECO:0000256" key="1">
    <source>
        <dbReference type="ARBA" id="ARBA00010652"/>
    </source>
</evidence>
<accession>A0A375Z421</accession>
<dbReference type="Gene3D" id="1.20.1260.20">
    <property type="entry name" value="PPE superfamily"/>
    <property type="match status" value="1"/>
</dbReference>
<feature type="region of interest" description="Disordered" evidence="2">
    <location>
        <begin position="488"/>
        <end position="516"/>
    </location>
</feature>
<dbReference type="RefSeq" id="WP_113964459.1">
    <property type="nucleotide sequence ID" value="NZ_UEGW01000001.1"/>
</dbReference>
<feature type="region of interest" description="Disordered" evidence="2">
    <location>
        <begin position="396"/>
        <end position="423"/>
    </location>
</feature>
<evidence type="ECO:0000259" key="4">
    <source>
        <dbReference type="Pfam" id="PF18878"/>
    </source>
</evidence>
<proteinExistence type="inferred from homology"/>
<keyword evidence="6" id="KW-1185">Reference proteome</keyword>
<dbReference type="InterPro" id="IPR000030">
    <property type="entry name" value="PPE_dom"/>
</dbReference>
<evidence type="ECO:0000259" key="3">
    <source>
        <dbReference type="Pfam" id="PF00823"/>
    </source>
</evidence>
<dbReference type="Pfam" id="PF00823">
    <property type="entry name" value="PPE"/>
    <property type="match status" value="1"/>
</dbReference>
<feature type="compositionally biased region" description="Polar residues" evidence="2">
    <location>
        <begin position="397"/>
        <end position="413"/>
    </location>
</feature>
<dbReference type="Pfam" id="PF18878">
    <property type="entry name" value="PPE-PPW"/>
    <property type="match status" value="1"/>
</dbReference>
<organism evidence="5 6">
    <name type="scientific">Mycobacterium shimoidei</name>
    <dbReference type="NCBI Taxonomy" id="29313"/>
    <lineage>
        <taxon>Bacteria</taxon>
        <taxon>Bacillati</taxon>
        <taxon>Actinomycetota</taxon>
        <taxon>Actinomycetes</taxon>
        <taxon>Mycobacteriales</taxon>
        <taxon>Mycobacteriaceae</taxon>
        <taxon>Mycobacterium</taxon>
    </lineage>
</organism>
<dbReference type="SUPFAM" id="SSF140459">
    <property type="entry name" value="PE/PPE dimer-like"/>
    <property type="match status" value="1"/>
</dbReference>
<dbReference type="FunFam" id="1.20.1260.20:FF:000001">
    <property type="entry name" value="PPE family protein PPE41"/>
    <property type="match status" value="1"/>
</dbReference>
<feature type="compositionally biased region" description="Basic and acidic residues" evidence="2">
    <location>
        <begin position="507"/>
        <end position="516"/>
    </location>
</feature>
<evidence type="ECO:0000256" key="2">
    <source>
        <dbReference type="SAM" id="MobiDB-lite"/>
    </source>
</evidence>
<reference evidence="5 6" key="1">
    <citation type="submission" date="2018-05" db="EMBL/GenBank/DDBJ databases">
        <authorList>
            <consortium name="IHU Genomes"/>
        </authorList>
    </citation>
    <scope>NUCLEOTIDE SEQUENCE [LARGE SCALE GENOMIC DNA]</scope>
    <source>
        <strain evidence="5 6">P7336</strain>
    </source>
</reference>
<sequence length="516" mass="52429">MTAPIWMAAPPEVHSTLLSSGPGPAALVAAASAWSSLSTEYAAAADELSGLLGAVQAEVWEGPTAEQYAAAHIPHLTWLLQASDDSATAATQLEIAAAAYTAALAAMPTLAELAANHAIHAVLVATNFFGINTIPIALNEADYARMWVQAATTMSVYQAVSATAVSTTPPAIPAPRIVKSAAADPTSDPSDPFGLSALLHQLQQFEGGNSLLELIWPGNPFTAYPPGTDFGGALANVWQSFYDGLFVYSPQTLTFAHNPVQLMAVIALAGVQLVTHRIFDLVQLIYNFPQLLSAVVPIVTANTAAVAGFSGLAGLAGLVQPAPSTAAPVPVETGFQPSPAVGVTPVLASAPTTAPAPTTPAPGPAPTPPASPPPAGVGAIGFPYLVSGGPDVGFGSPMSTSASARAKSPTSETAPAVAAATRDQARARRCRRAKVRDLGRGYEYMDAGLDAADEPGYDSAAPAMSVHGAGPLGFAGAKDAAAAGLTTLSGDEFGDDPKLPMVPGTWERQEGETKST</sequence>
<protein>
    <submittedName>
        <fullName evidence="5">PPE family protein PPE3 [Mycobacterium tuberculosis H37Rv]</fullName>
    </submittedName>
</protein>
<feature type="domain" description="PPE-PPW subfamily C-terminal" evidence="4">
    <location>
        <begin position="465"/>
        <end position="506"/>
    </location>
</feature>
<dbReference type="InterPro" id="IPR038332">
    <property type="entry name" value="PPE_sf"/>
</dbReference>
<dbReference type="EMBL" id="UEGW01000001">
    <property type="protein sequence ID" value="SRX95836.1"/>
    <property type="molecule type" value="Genomic_DNA"/>
</dbReference>
<comment type="similarity">
    <text evidence="1">Belongs to the mycobacterial PPE family.</text>
</comment>
<feature type="compositionally biased region" description="Pro residues" evidence="2">
    <location>
        <begin position="357"/>
        <end position="372"/>
    </location>
</feature>
<name>A0A375Z421_MYCSH</name>
<feature type="domain" description="PPE" evidence="3">
    <location>
        <begin position="6"/>
        <end position="168"/>
    </location>
</feature>
<evidence type="ECO:0000313" key="5">
    <source>
        <dbReference type="EMBL" id="SRX95836.1"/>
    </source>
</evidence>
<dbReference type="PANTHER" id="PTHR46766:SF1">
    <property type="entry name" value="GLUTAMINE-RICH PROTEIN 2"/>
    <property type="match status" value="1"/>
</dbReference>
<dbReference type="STRING" id="29313.BHQ16_21090"/>
<dbReference type="InterPro" id="IPR043641">
    <property type="entry name" value="PPE-PPW_C"/>
</dbReference>
<gene>
    <name evidence="5" type="ORF">MSP7336_04109</name>
</gene>
<dbReference type="AlphaFoldDB" id="A0A375Z421"/>
<feature type="region of interest" description="Disordered" evidence="2">
    <location>
        <begin position="349"/>
        <end position="372"/>
    </location>
</feature>
<dbReference type="PANTHER" id="PTHR46766">
    <property type="entry name" value="GLUTAMINE-RICH PROTEIN 2"/>
    <property type="match status" value="1"/>
</dbReference>
<evidence type="ECO:0000313" key="6">
    <source>
        <dbReference type="Proteomes" id="UP000252015"/>
    </source>
</evidence>
<dbReference type="Proteomes" id="UP000252015">
    <property type="component" value="Unassembled WGS sequence"/>
</dbReference>